<protein>
    <recommendedName>
        <fullName evidence="1">Reverse transcriptase domain-containing protein</fullName>
    </recommendedName>
</protein>
<dbReference type="PROSITE" id="PS50878">
    <property type="entry name" value="RT_POL"/>
    <property type="match status" value="1"/>
</dbReference>
<proteinExistence type="predicted"/>
<feature type="domain" description="Reverse transcriptase" evidence="1">
    <location>
        <begin position="1"/>
        <end position="142"/>
    </location>
</feature>
<accession>A0AAD5IMX6</accession>
<dbReference type="Proteomes" id="UP001064489">
    <property type="component" value="Chromosome 7"/>
</dbReference>
<dbReference type="PANTHER" id="PTHR33116">
    <property type="entry name" value="REVERSE TRANSCRIPTASE ZINC-BINDING DOMAIN-CONTAINING PROTEIN-RELATED-RELATED"/>
    <property type="match status" value="1"/>
</dbReference>
<dbReference type="EMBL" id="JAJSOW010000104">
    <property type="protein sequence ID" value="KAI9170199.1"/>
    <property type="molecule type" value="Genomic_DNA"/>
</dbReference>
<reference evidence="2" key="2">
    <citation type="submission" date="2023-02" db="EMBL/GenBank/DDBJ databases">
        <authorList>
            <person name="Swenson N.G."/>
            <person name="Wegrzyn J.L."/>
            <person name="Mcevoy S.L."/>
        </authorList>
    </citation>
    <scope>NUCLEOTIDE SEQUENCE</scope>
    <source>
        <strain evidence="2">91603</strain>
        <tissue evidence="2">Leaf</tissue>
    </source>
</reference>
<evidence type="ECO:0000313" key="2">
    <source>
        <dbReference type="EMBL" id="KAI9170199.1"/>
    </source>
</evidence>
<organism evidence="2 3">
    <name type="scientific">Acer negundo</name>
    <name type="common">Box elder</name>
    <dbReference type="NCBI Taxonomy" id="4023"/>
    <lineage>
        <taxon>Eukaryota</taxon>
        <taxon>Viridiplantae</taxon>
        <taxon>Streptophyta</taxon>
        <taxon>Embryophyta</taxon>
        <taxon>Tracheophyta</taxon>
        <taxon>Spermatophyta</taxon>
        <taxon>Magnoliopsida</taxon>
        <taxon>eudicotyledons</taxon>
        <taxon>Gunneridae</taxon>
        <taxon>Pentapetalae</taxon>
        <taxon>rosids</taxon>
        <taxon>malvids</taxon>
        <taxon>Sapindales</taxon>
        <taxon>Sapindaceae</taxon>
        <taxon>Hippocastanoideae</taxon>
        <taxon>Acereae</taxon>
        <taxon>Acer</taxon>
    </lineage>
</organism>
<keyword evidence="3" id="KW-1185">Reference proteome</keyword>
<dbReference type="PANTHER" id="PTHR33116:SF80">
    <property type="entry name" value="REVERSE TRANSCRIPTASE ZINC-BINDING DOMAIN-CONTAINING PROTEIN"/>
    <property type="match status" value="1"/>
</dbReference>
<comment type="caution">
    <text evidence="2">The sequence shown here is derived from an EMBL/GenBank/DDBJ whole genome shotgun (WGS) entry which is preliminary data.</text>
</comment>
<dbReference type="Pfam" id="PF00078">
    <property type="entry name" value="RVT_1"/>
    <property type="match status" value="1"/>
</dbReference>
<evidence type="ECO:0000313" key="3">
    <source>
        <dbReference type="Proteomes" id="UP001064489"/>
    </source>
</evidence>
<gene>
    <name evidence="2" type="ORF">LWI28_024245</name>
</gene>
<evidence type="ECO:0000259" key="1">
    <source>
        <dbReference type="PROSITE" id="PS50878"/>
    </source>
</evidence>
<dbReference type="AlphaFoldDB" id="A0AAD5IMX6"/>
<name>A0AAD5IMX6_ACENE</name>
<sequence length="152" mass="16744">MLSVLYNGVPEGYFYCSRGIRQGDPLSPLLFGIVEDFLSRLLTRLVGSSQILPISSPRGFLAPTHLLYANDVLIFCRGTQKNMKHIMGAFRDYSDISGQLVNGGKSSIYFGSYISLSRIGSLQSLVGMQTGQIPFSYLGVPLFRGKPRKTVL</sequence>
<reference evidence="2" key="1">
    <citation type="journal article" date="2022" name="Plant J.">
        <title>Strategies of tolerance reflected in two North American maple genomes.</title>
        <authorList>
            <person name="McEvoy S.L."/>
            <person name="Sezen U.U."/>
            <person name="Trouern-Trend A."/>
            <person name="McMahon S.M."/>
            <person name="Schaberg P.G."/>
            <person name="Yang J."/>
            <person name="Wegrzyn J.L."/>
            <person name="Swenson N.G."/>
        </authorList>
    </citation>
    <scope>NUCLEOTIDE SEQUENCE</scope>
    <source>
        <strain evidence="2">91603</strain>
    </source>
</reference>
<dbReference type="InterPro" id="IPR000477">
    <property type="entry name" value="RT_dom"/>
</dbReference>